<evidence type="ECO:0000256" key="3">
    <source>
        <dbReference type="ARBA" id="ARBA00023125"/>
    </source>
</evidence>
<dbReference type="InterPro" id="IPR000085">
    <property type="entry name" value="RuvA"/>
</dbReference>
<sequence length="203" mass="21623">MIGSLTGVVRALEASVVLLEVNGVGYEIDTPLSTFCQLKPGQNVTLWTHLVVREDAHLLYGFSDTADKALFRTLIKVNGVGPKLALSILSSMSSAMMIQAIDMQDVTTLTRIPGVGKKTAERLVIELRDRLQSLSTSGSSDGSSLGTHQFGITSISPVAEAEAALVSLGYKPLEAQKAIGAVKSEFTETADLIRAALKSMMKQ</sequence>
<dbReference type="GO" id="GO:0005737">
    <property type="term" value="C:cytoplasm"/>
    <property type="evidence" value="ECO:0007669"/>
    <property type="project" value="UniProtKB-SubCell"/>
</dbReference>
<dbReference type="InterPro" id="IPR012340">
    <property type="entry name" value="NA-bd_OB-fold"/>
</dbReference>
<gene>
    <name evidence="6 8" type="primary">ruvA</name>
    <name evidence="8" type="ORF">E2B99_00345</name>
</gene>
<evidence type="ECO:0000256" key="4">
    <source>
        <dbReference type="ARBA" id="ARBA00023172"/>
    </source>
</evidence>
<comment type="function">
    <text evidence="6">The RuvA-RuvB-RuvC complex processes Holliday junction (HJ) DNA during genetic recombination and DNA repair, while the RuvA-RuvB complex plays an important role in the rescue of blocked DNA replication forks via replication fork reversal (RFR). RuvA specifically binds to HJ cruciform DNA, conferring on it an open structure. The RuvB hexamer acts as an ATP-dependent pump, pulling dsDNA into and through the RuvAB complex. HJ branch migration allows RuvC to scan DNA until it finds its consensus sequence, where it cleaves and resolves the cruciform DNA.</text>
</comment>
<comment type="similarity">
    <text evidence="6">Belongs to the RuvA family.</text>
</comment>
<dbReference type="NCBIfam" id="TIGR00084">
    <property type="entry name" value="ruvA"/>
    <property type="match status" value="1"/>
</dbReference>
<keyword evidence="3 6" id="KW-0238">DNA-binding</keyword>
<dbReference type="GO" id="GO:0009379">
    <property type="term" value="C:Holliday junction helicase complex"/>
    <property type="evidence" value="ECO:0007669"/>
    <property type="project" value="InterPro"/>
</dbReference>
<comment type="domain">
    <text evidence="6">Has three domains with a flexible linker between the domains II and III and assumes an 'L' shape. Domain III is highly mobile and contacts RuvB.</text>
</comment>
<dbReference type="STRING" id="1120977.GCA_000619845_00152"/>
<dbReference type="SUPFAM" id="SSF47781">
    <property type="entry name" value="RuvA domain 2-like"/>
    <property type="match status" value="1"/>
</dbReference>
<dbReference type="GO" id="GO:0005524">
    <property type="term" value="F:ATP binding"/>
    <property type="evidence" value="ECO:0007669"/>
    <property type="project" value="InterPro"/>
</dbReference>
<comment type="caution">
    <text evidence="8">The sequence shown here is derived from an EMBL/GenBank/DDBJ whole genome shotgun (WGS) entry which is preliminary data.</text>
</comment>
<dbReference type="GO" id="GO:0000400">
    <property type="term" value="F:four-way junction DNA binding"/>
    <property type="evidence" value="ECO:0007669"/>
    <property type="project" value="UniProtKB-UniRule"/>
</dbReference>
<dbReference type="Pfam" id="PF07499">
    <property type="entry name" value="RuvA_C"/>
    <property type="match status" value="1"/>
</dbReference>
<dbReference type="RefSeq" id="WP_134243026.1">
    <property type="nucleotide sequence ID" value="NZ_SNTY01000003.1"/>
</dbReference>
<comment type="subcellular location">
    <subcellularLocation>
        <location evidence="6">Cytoplasm</location>
    </subcellularLocation>
</comment>
<dbReference type="InterPro" id="IPR036267">
    <property type="entry name" value="RuvA_C_sf"/>
</dbReference>
<dbReference type="GO" id="GO:0009378">
    <property type="term" value="F:four-way junction helicase activity"/>
    <property type="evidence" value="ECO:0007669"/>
    <property type="project" value="InterPro"/>
</dbReference>
<dbReference type="OrthoDB" id="5293449at2"/>
<dbReference type="InterPro" id="IPR010994">
    <property type="entry name" value="RuvA_2-like"/>
</dbReference>
<dbReference type="SUPFAM" id="SSF46929">
    <property type="entry name" value="DNA helicase RuvA subunit, C-terminal domain"/>
    <property type="match status" value="1"/>
</dbReference>
<dbReference type="GO" id="GO:0006281">
    <property type="term" value="P:DNA repair"/>
    <property type="evidence" value="ECO:0007669"/>
    <property type="project" value="UniProtKB-UniRule"/>
</dbReference>
<dbReference type="InterPro" id="IPR011114">
    <property type="entry name" value="RuvA_C"/>
</dbReference>
<dbReference type="InterPro" id="IPR003583">
    <property type="entry name" value="Hlx-hairpin-Hlx_DNA-bd_motif"/>
</dbReference>
<comment type="subunit">
    <text evidence="6">Homotetramer. Forms an RuvA(8)-RuvB(12)-Holliday junction (HJ) complex. HJ DNA is sandwiched between 2 RuvA tetramers; dsDNA enters through RuvA and exits via RuvB. An RuvB hexamer assembles on each DNA strand where it exits the tetramer. Each RuvB hexamer is contacted by two RuvA subunits (via domain III) on 2 adjacent RuvB subunits; this complex drives branch migration. In the full resolvosome a probable DNA-RuvA(4)-RuvB(12)-RuvC(2) complex forms which resolves the HJ.</text>
</comment>
<keyword evidence="2 6" id="KW-0227">DNA damage</keyword>
<dbReference type="Gene3D" id="2.40.50.140">
    <property type="entry name" value="Nucleic acid-binding proteins"/>
    <property type="match status" value="1"/>
</dbReference>
<organism evidence="8 9">
    <name type="scientific">Alkanindiges illinoisensis</name>
    <dbReference type="NCBI Taxonomy" id="197183"/>
    <lineage>
        <taxon>Bacteria</taxon>
        <taxon>Pseudomonadati</taxon>
        <taxon>Pseudomonadota</taxon>
        <taxon>Gammaproteobacteria</taxon>
        <taxon>Moraxellales</taxon>
        <taxon>Moraxellaceae</taxon>
        <taxon>Alkanindiges</taxon>
    </lineage>
</organism>
<dbReference type="Gene3D" id="1.10.8.10">
    <property type="entry name" value="DNA helicase RuvA subunit, C-terminal domain"/>
    <property type="match status" value="1"/>
</dbReference>
<evidence type="ECO:0000256" key="1">
    <source>
        <dbReference type="ARBA" id="ARBA00022490"/>
    </source>
</evidence>
<dbReference type="InterPro" id="IPR013849">
    <property type="entry name" value="DNA_helicase_Holl-junc_RuvA_I"/>
</dbReference>
<protein>
    <recommendedName>
        <fullName evidence="6">Holliday junction branch migration complex subunit RuvA</fullName>
    </recommendedName>
</protein>
<dbReference type="SUPFAM" id="SSF50249">
    <property type="entry name" value="Nucleic acid-binding proteins"/>
    <property type="match status" value="1"/>
</dbReference>
<keyword evidence="9" id="KW-1185">Reference proteome</keyword>
<accession>A0A4Y7XHK4</accession>
<dbReference type="CDD" id="cd14332">
    <property type="entry name" value="UBA_RuvA_C"/>
    <property type="match status" value="1"/>
</dbReference>
<reference evidence="8 9" key="1">
    <citation type="submission" date="2019-03" db="EMBL/GenBank/DDBJ databases">
        <title>Alkanindiges illinoisensis: a potential pathogenic isolated from ascites of a gastric cancer patient with abdominal metastasis.</title>
        <authorList>
            <person name="Hu X."/>
            <person name="Yang B."/>
            <person name="Yan X."/>
            <person name="Lin L."/>
            <person name="Zhao H."/>
            <person name="Zhou F."/>
            <person name="Su B."/>
            <person name="Chen J."/>
            <person name="Rui Y."/>
            <person name="Wang Q."/>
            <person name="Zheng L."/>
        </authorList>
    </citation>
    <scope>NUCLEOTIDE SEQUENCE [LARGE SCALE GENOMIC DNA]</scope>
    <source>
        <strain evidence="8 9">NFYY 23406</strain>
    </source>
</reference>
<dbReference type="EMBL" id="SNTY01000003">
    <property type="protein sequence ID" value="TEU30845.1"/>
    <property type="molecule type" value="Genomic_DNA"/>
</dbReference>
<proteinExistence type="inferred from homology"/>
<keyword evidence="1 6" id="KW-0963">Cytoplasm</keyword>
<evidence type="ECO:0000256" key="6">
    <source>
        <dbReference type="HAMAP-Rule" id="MF_00031"/>
    </source>
</evidence>
<keyword evidence="4 6" id="KW-0233">DNA recombination</keyword>
<dbReference type="Pfam" id="PF14520">
    <property type="entry name" value="HHH_5"/>
    <property type="match status" value="1"/>
</dbReference>
<evidence type="ECO:0000313" key="8">
    <source>
        <dbReference type="EMBL" id="TEU30845.1"/>
    </source>
</evidence>
<dbReference type="HAMAP" id="MF_00031">
    <property type="entry name" value="DNA_HJ_migration_RuvA"/>
    <property type="match status" value="1"/>
</dbReference>
<feature type="region of interest" description="Domain III" evidence="6">
    <location>
        <begin position="153"/>
        <end position="203"/>
    </location>
</feature>
<feature type="domain" description="Helix-hairpin-helix DNA-binding motif class 1" evidence="7">
    <location>
        <begin position="107"/>
        <end position="126"/>
    </location>
</feature>
<keyword evidence="5 6" id="KW-0234">DNA repair</keyword>
<evidence type="ECO:0000256" key="5">
    <source>
        <dbReference type="ARBA" id="ARBA00023204"/>
    </source>
</evidence>
<dbReference type="AlphaFoldDB" id="A0A4Y7XHK4"/>
<dbReference type="GO" id="GO:0006310">
    <property type="term" value="P:DNA recombination"/>
    <property type="evidence" value="ECO:0007669"/>
    <property type="project" value="UniProtKB-UniRule"/>
</dbReference>
<dbReference type="Pfam" id="PF01330">
    <property type="entry name" value="RuvA_N"/>
    <property type="match status" value="1"/>
</dbReference>
<dbReference type="GO" id="GO:0048476">
    <property type="term" value="C:Holliday junction resolvase complex"/>
    <property type="evidence" value="ECO:0007669"/>
    <property type="project" value="UniProtKB-UniRule"/>
</dbReference>
<feature type="domain" description="Helix-hairpin-helix DNA-binding motif class 1" evidence="7">
    <location>
        <begin position="72"/>
        <end position="91"/>
    </location>
</feature>
<comment type="caution">
    <text evidence="6">Lacks conserved residue(s) required for the propagation of feature annotation.</text>
</comment>
<dbReference type="SMART" id="SM00278">
    <property type="entry name" value="HhH1"/>
    <property type="match status" value="2"/>
</dbReference>
<dbReference type="Proteomes" id="UP000297834">
    <property type="component" value="Unassembled WGS sequence"/>
</dbReference>
<evidence type="ECO:0000313" key="9">
    <source>
        <dbReference type="Proteomes" id="UP000297834"/>
    </source>
</evidence>
<evidence type="ECO:0000256" key="2">
    <source>
        <dbReference type="ARBA" id="ARBA00022763"/>
    </source>
</evidence>
<dbReference type="Gene3D" id="1.10.150.20">
    <property type="entry name" value="5' to 3' exonuclease, C-terminal subdomain"/>
    <property type="match status" value="1"/>
</dbReference>
<name>A0A4Y7XHK4_9GAMM</name>
<evidence type="ECO:0000259" key="7">
    <source>
        <dbReference type="SMART" id="SM00278"/>
    </source>
</evidence>